<keyword evidence="2" id="KW-1185">Reference proteome</keyword>
<dbReference type="EMBL" id="JBANQN010000001">
    <property type="protein sequence ID" value="KAK6802928.1"/>
    <property type="molecule type" value="Genomic_DNA"/>
</dbReference>
<accession>A0AAN8U6N8</accession>
<evidence type="ECO:0000313" key="1">
    <source>
        <dbReference type="EMBL" id="KAK6802928.1"/>
    </source>
</evidence>
<gene>
    <name evidence="1" type="ORF">RDI58_000712</name>
</gene>
<evidence type="ECO:0000313" key="2">
    <source>
        <dbReference type="Proteomes" id="UP001371456"/>
    </source>
</evidence>
<name>A0AAN8U6N8_SOLBU</name>
<organism evidence="1 2">
    <name type="scientific">Solanum bulbocastanum</name>
    <name type="common">Wild potato</name>
    <dbReference type="NCBI Taxonomy" id="147425"/>
    <lineage>
        <taxon>Eukaryota</taxon>
        <taxon>Viridiplantae</taxon>
        <taxon>Streptophyta</taxon>
        <taxon>Embryophyta</taxon>
        <taxon>Tracheophyta</taxon>
        <taxon>Spermatophyta</taxon>
        <taxon>Magnoliopsida</taxon>
        <taxon>eudicotyledons</taxon>
        <taxon>Gunneridae</taxon>
        <taxon>Pentapetalae</taxon>
        <taxon>asterids</taxon>
        <taxon>lamiids</taxon>
        <taxon>Solanales</taxon>
        <taxon>Solanaceae</taxon>
        <taxon>Solanoideae</taxon>
        <taxon>Solaneae</taxon>
        <taxon>Solanum</taxon>
    </lineage>
</organism>
<comment type="caution">
    <text evidence="1">The sequence shown here is derived from an EMBL/GenBank/DDBJ whole genome shotgun (WGS) entry which is preliminary data.</text>
</comment>
<reference evidence="1 2" key="1">
    <citation type="submission" date="2024-02" db="EMBL/GenBank/DDBJ databases">
        <title>de novo genome assembly of Solanum bulbocastanum strain 11H21.</title>
        <authorList>
            <person name="Hosaka A.J."/>
        </authorList>
    </citation>
    <scope>NUCLEOTIDE SEQUENCE [LARGE SCALE GENOMIC DNA]</scope>
    <source>
        <tissue evidence="1">Young leaves</tissue>
    </source>
</reference>
<dbReference type="Proteomes" id="UP001371456">
    <property type="component" value="Unassembled WGS sequence"/>
</dbReference>
<sequence>MNGRGKIHPHS</sequence>
<proteinExistence type="predicted"/>
<protein>
    <submittedName>
        <fullName evidence="1">Uncharacterized protein</fullName>
    </submittedName>
</protein>